<dbReference type="InterPro" id="IPR003439">
    <property type="entry name" value="ABC_transporter-like_ATP-bd"/>
</dbReference>
<evidence type="ECO:0000256" key="5">
    <source>
        <dbReference type="ARBA" id="ARBA00022741"/>
    </source>
</evidence>
<feature type="transmembrane region" description="Helical" evidence="10">
    <location>
        <begin position="1156"/>
        <end position="1174"/>
    </location>
</feature>
<dbReference type="Pfam" id="PF06422">
    <property type="entry name" value="PDR_CDR"/>
    <property type="match status" value="1"/>
</dbReference>
<dbReference type="InterPro" id="IPR013525">
    <property type="entry name" value="ABC2_TM"/>
</dbReference>
<feature type="region of interest" description="Disordered" evidence="9">
    <location>
        <begin position="55"/>
        <end position="75"/>
    </location>
</feature>
<name>A0ABP0BR66_9PEZI</name>
<dbReference type="EMBL" id="CAWUHC010000035">
    <property type="protein sequence ID" value="CAK7221669.1"/>
    <property type="molecule type" value="Genomic_DNA"/>
</dbReference>
<evidence type="ECO:0000256" key="3">
    <source>
        <dbReference type="ARBA" id="ARBA00022448"/>
    </source>
</evidence>
<dbReference type="InterPro" id="IPR010929">
    <property type="entry name" value="PDR_CDR_ABC"/>
</dbReference>
<feature type="transmembrane region" description="Helical" evidence="10">
    <location>
        <begin position="1420"/>
        <end position="1439"/>
    </location>
</feature>
<keyword evidence="4 10" id="KW-0812">Transmembrane</keyword>
<feature type="region of interest" description="Disordered" evidence="9">
    <location>
        <begin position="774"/>
        <end position="804"/>
    </location>
</feature>
<feature type="transmembrane region" description="Helical" evidence="10">
    <location>
        <begin position="614"/>
        <end position="634"/>
    </location>
</feature>
<dbReference type="CDD" id="cd03233">
    <property type="entry name" value="ABCG_PDR_domain1"/>
    <property type="match status" value="1"/>
</dbReference>
<feature type="transmembrane region" description="Helical" evidence="10">
    <location>
        <begin position="585"/>
        <end position="602"/>
    </location>
</feature>
<dbReference type="SUPFAM" id="SSF52540">
    <property type="entry name" value="P-loop containing nucleoside triphosphate hydrolases"/>
    <property type="match status" value="2"/>
</dbReference>
<dbReference type="InterPro" id="IPR034003">
    <property type="entry name" value="ABCG_PDR_2"/>
</dbReference>
<feature type="region of interest" description="Disordered" evidence="9">
    <location>
        <begin position="1"/>
        <end position="34"/>
    </location>
</feature>
<feature type="domain" description="ABC transporter" evidence="11">
    <location>
        <begin position="109"/>
        <end position="359"/>
    </location>
</feature>
<dbReference type="CDD" id="cd03232">
    <property type="entry name" value="ABCG_PDR_domain2"/>
    <property type="match status" value="1"/>
</dbReference>
<feature type="transmembrane region" description="Helical" evidence="10">
    <location>
        <begin position="1222"/>
        <end position="1247"/>
    </location>
</feature>
<dbReference type="Pfam" id="PF01061">
    <property type="entry name" value="ABC2_membrane"/>
    <property type="match status" value="2"/>
</dbReference>
<protein>
    <recommendedName>
        <fullName evidence="11">ABC transporter domain-containing protein</fullName>
    </recommendedName>
</protein>
<evidence type="ECO:0000256" key="9">
    <source>
        <dbReference type="SAM" id="MobiDB-lite"/>
    </source>
</evidence>
<evidence type="ECO:0000256" key="10">
    <source>
        <dbReference type="SAM" id="Phobius"/>
    </source>
</evidence>
<evidence type="ECO:0000256" key="8">
    <source>
        <dbReference type="ARBA" id="ARBA00023136"/>
    </source>
</evidence>
<dbReference type="Pfam" id="PF00005">
    <property type="entry name" value="ABC_tran"/>
    <property type="match status" value="2"/>
</dbReference>
<dbReference type="PROSITE" id="PS00211">
    <property type="entry name" value="ABC_TRANSPORTER_1"/>
    <property type="match status" value="1"/>
</dbReference>
<dbReference type="PROSITE" id="PS50893">
    <property type="entry name" value="ABC_TRANSPORTER_2"/>
    <property type="match status" value="2"/>
</dbReference>
<feature type="compositionally biased region" description="Polar residues" evidence="9">
    <location>
        <begin position="9"/>
        <end position="18"/>
    </location>
</feature>
<feature type="transmembrane region" description="Helical" evidence="10">
    <location>
        <begin position="1267"/>
        <end position="1288"/>
    </location>
</feature>
<feature type="domain" description="ABC transporter" evidence="11">
    <location>
        <begin position="811"/>
        <end position="1050"/>
    </location>
</feature>
<accession>A0ABP0BR66</accession>
<proteinExistence type="inferred from homology"/>
<feature type="transmembrane region" description="Helical" evidence="10">
    <location>
        <begin position="472"/>
        <end position="493"/>
    </location>
</feature>
<evidence type="ECO:0000256" key="1">
    <source>
        <dbReference type="ARBA" id="ARBA00004141"/>
    </source>
</evidence>
<keyword evidence="7 10" id="KW-1133">Transmembrane helix</keyword>
<reference evidence="12 13" key="1">
    <citation type="submission" date="2024-01" db="EMBL/GenBank/DDBJ databases">
        <authorList>
            <person name="Allen C."/>
            <person name="Tagirdzhanova G."/>
        </authorList>
    </citation>
    <scope>NUCLEOTIDE SEQUENCE [LARGE SCALE GENOMIC DNA]</scope>
</reference>
<dbReference type="InterPro" id="IPR043926">
    <property type="entry name" value="ABCG_dom"/>
</dbReference>
<organism evidence="12 13">
    <name type="scientific">Sporothrix bragantina</name>
    <dbReference type="NCBI Taxonomy" id="671064"/>
    <lineage>
        <taxon>Eukaryota</taxon>
        <taxon>Fungi</taxon>
        <taxon>Dikarya</taxon>
        <taxon>Ascomycota</taxon>
        <taxon>Pezizomycotina</taxon>
        <taxon>Sordariomycetes</taxon>
        <taxon>Sordariomycetidae</taxon>
        <taxon>Ophiostomatales</taxon>
        <taxon>Ophiostomataceae</taxon>
        <taxon>Sporothrix</taxon>
    </lineage>
</organism>
<evidence type="ECO:0000256" key="2">
    <source>
        <dbReference type="ARBA" id="ARBA00006012"/>
    </source>
</evidence>
<evidence type="ECO:0000256" key="6">
    <source>
        <dbReference type="ARBA" id="ARBA00022840"/>
    </source>
</evidence>
<keyword evidence="6" id="KW-0067">ATP-binding</keyword>
<feature type="transmembrane region" description="Helical" evidence="10">
    <location>
        <begin position="1300"/>
        <end position="1319"/>
    </location>
</feature>
<evidence type="ECO:0000256" key="7">
    <source>
        <dbReference type="ARBA" id="ARBA00022989"/>
    </source>
</evidence>
<dbReference type="InterPro" id="IPR027417">
    <property type="entry name" value="P-loop_NTPase"/>
</dbReference>
<comment type="similarity">
    <text evidence="2">Belongs to the ABC transporter superfamily. ABCG family. PDR (TC 3.A.1.205) subfamily.</text>
</comment>
<evidence type="ECO:0000259" key="11">
    <source>
        <dbReference type="PROSITE" id="PS50893"/>
    </source>
</evidence>
<evidence type="ECO:0000313" key="12">
    <source>
        <dbReference type="EMBL" id="CAK7221669.1"/>
    </source>
</evidence>
<comment type="caution">
    <text evidence="12">The sequence shown here is derived from an EMBL/GenBank/DDBJ whole genome shotgun (WGS) entry which is preliminary data.</text>
</comment>
<dbReference type="InterPro" id="IPR017871">
    <property type="entry name" value="ABC_transporter-like_CS"/>
</dbReference>
<keyword evidence="5" id="KW-0547">Nucleotide-binding</keyword>
<feature type="transmembrane region" description="Helical" evidence="10">
    <location>
        <begin position="723"/>
        <end position="745"/>
    </location>
</feature>
<feature type="compositionally biased region" description="Low complexity" evidence="9">
    <location>
        <begin position="792"/>
        <end position="801"/>
    </location>
</feature>
<keyword evidence="3" id="KW-0813">Transport</keyword>
<feature type="compositionally biased region" description="Basic and acidic residues" evidence="9">
    <location>
        <begin position="64"/>
        <end position="75"/>
    </location>
</feature>
<comment type="subcellular location">
    <subcellularLocation>
        <location evidence="1">Membrane</location>
        <topology evidence="1">Multi-pass membrane protein</topology>
    </subcellularLocation>
</comment>
<dbReference type="Pfam" id="PF19055">
    <property type="entry name" value="ABC2_membrane_7"/>
    <property type="match status" value="1"/>
</dbReference>
<feature type="transmembrane region" description="Helical" evidence="10">
    <location>
        <begin position="546"/>
        <end position="573"/>
    </location>
</feature>
<evidence type="ECO:0000256" key="4">
    <source>
        <dbReference type="ARBA" id="ARBA00022692"/>
    </source>
</evidence>
<dbReference type="Gene3D" id="3.40.50.300">
    <property type="entry name" value="P-loop containing nucleotide triphosphate hydrolases"/>
    <property type="match status" value="2"/>
</dbReference>
<dbReference type="InterPro" id="IPR003593">
    <property type="entry name" value="AAA+_ATPase"/>
</dbReference>
<keyword evidence="8 10" id="KW-0472">Membrane</keyword>
<sequence>MDASAPVSGGSSATNVNAASPLPHEKHEQQQQQQVAGLFDGDTDVDMYQQRALDDTTANVSEDMPARDVEAGRNKDGGVQKRLTLTFKDVTVRVTASGAMLGETLFSRIDPRVIFSRDKGEQRNILHQVTGQVSPGEMLLVLGRPGAGCTSLLRVLSNHRESFNHVEGEVHYGSMDHVAARRFRQQITLNTEDDVHFPTLSVDQTIKFALKNKTPHTRTPELQKKADFVDHTRDGVLGSLGIAHTAHTKVGNEYIRGVSGGERKRVSLAEMLAGQSPVQFWDQPTRGLDSKTALEFAETLRRSADEQRTTVVATLYQAGNAIYDTFDKVLVLAEGCMIYYGPGREARGYFERLGFVCPRGANIADFLTSVTVMTEREVNPEILARGGSVPNTPQEFEAAYQQSAMFRHMMETADAVEGLNAEVEDLRVAVAGEKKNRRFWTMGPRSVYTAGLKDQIRYCTIRQFQIMLGDRLSLGVKVVSATIQALVCGSLFYNMPLTSESIFLRPGVLFFPVLYFLLEGMSETTASFMGRPILDRHKRFGFYRPTAFCIATAITDIPIVLIQVTLFSIVIYFMSALQMNAGKFFTFWIITNASTLCFLQLFRMIGALCSKFGVASQMTGLVSTVFFVYGGYLIPFGRMHPWFRWIFYLNPGAYAFESLVANEFQGLTLDCVSPQYVPYGPGYDSLGISPERGCTIEGSNPLTGKIDGVDYIREHFMYSPGHIWRGFGVIIAFWIVFIAVTAMGFELRNNQGGSSVLLFKRHFRKSAKVPDVEETPVSELEKAGATSAAANSSDSEPHSSSTPRQSTFCWHDLDYFVKYQGAQKQLLDKIFGFVQPGNLVALMGSSGAGKTTLLDVLAQRKDAGRINGSILIDGKPQGISFQRMTGYCEQMDVHEDTATVREALEFSALLRQPQAVPKSEKLAYVEHILDLLELRPFADALIGVPGAGLSIEQRKRVTLGVELVAKPTLLFLDEPTSGLDGQSAYNIIRFLRRLVDGGQAVLCTIHQPSAVLFEAFDSLLLLAKGGKMAYFGETGKHSATVLDYFARAGAPCPEDTNPADHIVEVIQGKAAGSSNSTADWVDLWDASPERAKAYAKMQSLAEGAKAAAAANNSNNDGDAFDESLEYASPKWFQFRMVLHRLMVQLWRTPDYVWNKINLHIFAALFGGFTFWQMGNTSFDLQLRLFAVFNFIFVAPGCINQMQPFFLHNRDLFETREKKSKTYHWVAFVGAQMVSEIPYLILCATLYFACWYFTAGFPVKASISGHMYLQMIFYEFLYTSIGQAIAAYAPNVYFAAISNPLLIGAGLITFCGVVVPYTQMQPFWRYWLYYLDPFNYLVGGLFGTVIYDVKVECAPSEYTVFDPPAGETCGSYMSSFLSSNAGYVANGNATSSCQYCAYSTGGDYAKTFNLNEEYYAWRDTGITALFCISSYLMVVVMMKLRSKKTKSARSE</sequence>
<evidence type="ECO:0000313" key="13">
    <source>
        <dbReference type="Proteomes" id="UP001642406"/>
    </source>
</evidence>
<keyword evidence="13" id="KW-1185">Reference proteome</keyword>
<feature type="transmembrane region" description="Helical" evidence="10">
    <location>
        <begin position="1180"/>
        <end position="1201"/>
    </location>
</feature>
<gene>
    <name evidence="12" type="ORF">SBRCBS47491_004607</name>
</gene>
<dbReference type="Proteomes" id="UP001642406">
    <property type="component" value="Unassembled WGS sequence"/>
</dbReference>
<dbReference type="PANTHER" id="PTHR19241">
    <property type="entry name" value="ATP-BINDING CASSETTE TRANSPORTER"/>
    <property type="match status" value="1"/>
</dbReference>
<dbReference type="InterPro" id="IPR034001">
    <property type="entry name" value="ABCG_PDR_1"/>
</dbReference>
<dbReference type="SMART" id="SM00382">
    <property type="entry name" value="AAA"/>
    <property type="match status" value="2"/>
</dbReference>